<protein>
    <submittedName>
        <fullName evidence="2">Uncharacterized protein</fullName>
    </submittedName>
</protein>
<proteinExistence type="predicted"/>
<evidence type="ECO:0000256" key="1">
    <source>
        <dbReference type="SAM" id="MobiDB-lite"/>
    </source>
</evidence>
<organism evidence="2">
    <name type="scientific">Phaffia rhodozyma</name>
    <name type="common">Yeast</name>
    <name type="synonym">Xanthophyllomyces dendrorhous</name>
    <dbReference type="NCBI Taxonomy" id="264483"/>
    <lineage>
        <taxon>Eukaryota</taxon>
        <taxon>Fungi</taxon>
        <taxon>Dikarya</taxon>
        <taxon>Basidiomycota</taxon>
        <taxon>Agaricomycotina</taxon>
        <taxon>Tremellomycetes</taxon>
        <taxon>Cystofilobasidiales</taxon>
        <taxon>Mrakiaceae</taxon>
        <taxon>Phaffia</taxon>
    </lineage>
</organism>
<feature type="region of interest" description="Disordered" evidence="1">
    <location>
        <begin position="32"/>
        <end position="61"/>
    </location>
</feature>
<name>A0A0F7SQL0_PHARH</name>
<dbReference type="AlphaFoldDB" id="A0A0F7SQL0"/>
<accession>A0A0F7SQL0</accession>
<sequence length="89" mass="10812">MDKRNPLYIVILLLSCDNRQFSFRRPARWSIPTKVNSSDSNEIHREQSRKNQKYRRGQRGKNLLMRNTHKQMGWYHPLLHFNLARDFSI</sequence>
<dbReference type="EMBL" id="LN483142">
    <property type="protein sequence ID" value="CED82969.1"/>
    <property type="molecule type" value="Genomic_DNA"/>
</dbReference>
<reference evidence="2" key="1">
    <citation type="submission" date="2014-08" db="EMBL/GenBank/DDBJ databases">
        <authorList>
            <person name="Sharma Rahul"/>
            <person name="Thines Marco"/>
        </authorList>
    </citation>
    <scope>NUCLEOTIDE SEQUENCE</scope>
</reference>
<evidence type="ECO:0000313" key="2">
    <source>
        <dbReference type="EMBL" id="CED82969.1"/>
    </source>
</evidence>
<dbReference type="PROSITE" id="PS51257">
    <property type="entry name" value="PROKAR_LIPOPROTEIN"/>
    <property type="match status" value="1"/>
</dbReference>
<feature type="compositionally biased region" description="Basic residues" evidence="1">
    <location>
        <begin position="50"/>
        <end position="59"/>
    </location>
</feature>